<proteinExistence type="predicted"/>
<accession>A0AC61NN06</accession>
<name>A0AC61NN06_9BACT</name>
<gene>
    <name evidence="1" type="ORF">K4L44_12405</name>
</gene>
<organism evidence="1 2">
    <name type="scientific">Halosquirtibacter laminarini</name>
    <dbReference type="NCBI Taxonomy" id="3374600"/>
    <lineage>
        <taxon>Bacteria</taxon>
        <taxon>Pseudomonadati</taxon>
        <taxon>Bacteroidota</taxon>
        <taxon>Bacteroidia</taxon>
        <taxon>Marinilabiliales</taxon>
        <taxon>Prolixibacteraceae</taxon>
        <taxon>Halosquirtibacter</taxon>
    </lineage>
</organism>
<dbReference type="EMBL" id="CP081303">
    <property type="protein sequence ID" value="QZE13384.1"/>
    <property type="molecule type" value="Genomic_DNA"/>
</dbReference>
<dbReference type="Proteomes" id="UP000826212">
    <property type="component" value="Chromosome"/>
</dbReference>
<evidence type="ECO:0000313" key="1">
    <source>
        <dbReference type="EMBL" id="QZE13384.1"/>
    </source>
</evidence>
<keyword evidence="2" id="KW-1185">Reference proteome</keyword>
<evidence type="ECO:0000313" key="2">
    <source>
        <dbReference type="Proteomes" id="UP000826212"/>
    </source>
</evidence>
<reference evidence="1" key="1">
    <citation type="submission" date="2021-08" db="EMBL/GenBank/DDBJ databases">
        <title>Novel anaerobic bacterium isolated from sea squirt in East Sea, Republic of Korea.</title>
        <authorList>
            <person name="Nguyen T.H."/>
            <person name="Li Z."/>
            <person name="Lee Y.-J."/>
            <person name="Ko J."/>
            <person name="Kim S.-G."/>
        </authorList>
    </citation>
    <scope>NUCLEOTIDE SEQUENCE</scope>
    <source>
        <strain evidence="1">KCTC 25031</strain>
    </source>
</reference>
<protein>
    <submittedName>
        <fullName evidence="1">Transposase</fullName>
    </submittedName>
</protein>
<sequence>MAKTIKNHWDGIVKWMDTKLNNGILEGLNSIVQSAKRRARGFKKTENFITMIYLITGKLDFRKVNKHYRSF</sequence>